<keyword evidence="1" id="KW-1133">Transmembrane helix</keyword>
<accession>A0AA49JW62</accession>
<dbReference type="EMBL" id="CP130612">
    <property type="protein sequence ID" value="WKW12932.1"/>
    <property type="molecule type" value="Genomic_DNA"/>
</dbReference>
<keyword evidence="4" id="KW-1185">Reference proteome</keyword>
<dbReference type="KEGG" id="pspc:Strain318_002242"/>
<accession>A0AA49Q8K1</accession>
<dbReference type="RefSeq" id="WP_367885799.1">
    <property type="nucleotide sequence ID" value="NZ_CP130612.1"/>
</dbReference>
<dbReference type="AlphaFoldDB" id="A0AA49Q8K1"/>
<dbReference type="EMBL" id="CP130613">
    <property type="protein sequence ID" value="WKW15839.1"/>
    <property type="molecule type" value="Genomic_DNA"/>
</dbReference>
<evidence type="ECO:0000313" key="3">
    <source>
        <dbReference type="EMBL" id="WKW15839.1"/>
    </source>
</evidence>
<keyword evidence="1" id="KW-0472">Membrane</keyword>
<keyword evidence="1" id="KW-0812">Transmembrane</keyword>
<proteinExistence type="predicted"/>
<name>A0AA49Q8K1_9BACT</name>
<reference evidence="3" key="1">
    <citation type="submission" date="2023-07" db="EMBL/GenBank/DDBJ databases">
        <authorList>
            <person name="Haufschild T."/>
            <person name="Kallscheuer N."/>
            <person name="Hammer J."/>
            <person name="Kohn T."/>
            <person name="Kabuu M."/>
            <person name="Jogler M."/>
            <person name="Wohfarth N."/>
            <person name="Heuer A."/>
            <person name="Rohde M."/>
            <person name="van Teeseling M.C.F."/>
            <person name="Jogler C."/>
        </authorList>
    </citation>
    <scope>NUCLEOTIDE SEQUENCE</scope>
    <source>
        <strain evidence="2">Strain 138</strain>
        <strain evidence="3">Strain 318</strain>
    </source>
</reference>
<evidence type="ECO:0000313" key="2">
    <source>
        <dbReference type="EMBL" id="WKW12932.1"/>
    </source>
</evidence>
<protein>
    <submittedName>
        <fullName evidence="3">FeoB-associated Cys-rich membrane protein</fullName>
    </submittedName>
</protein>
<evidence type="ECO:0000313" key="4">
    <source>
        <dbReference type="Proteomes" id="UP001229955"/>
    </source>
</evidence>
<organism evidence="3 4">
    <name type="scientific">Pseudogemmatithrix spongiicola</name>
    <dbReference type="NCBI Taxonomy" id="3062599"/>
    <lineage>
        <taxon>Bacteria</taxon>
        <taxon>Pseudomonadati</taxon>
        <taxon>Gemmatimonadota</taxon>
        <taxon>Gemmatimonadia</taxon>
        <taxon>Gemmatimonadales</taxon>
        <taxon>Gemmatimonadaceae</taxon>
        <taxon>Pseudogemmatithrix</taxon>
    </lineage>
</organism>
<gene>
    <name evidence="2" type="ORF">Strain138_002243</name>
    <name evidence="3" type="ORF">Strain318_002242</name>
</gene>
<dbReference type="Pfam" id="PF12669">
    <property type="entry name" value="FeoB_associated"/>
    <property type="match status" value="1"/>
</dbReference>
<feature type="transmembrane region" description="Helical" evidence="1">
    <location>
        <begin position="6"/>
        <end position="24"/>
    </location>
</feature>
<evidence type="ECO:0000256" key="1">
    <source>
        <dbReference type="SAM" id="Phobius"/>
    </source>
</evidence>
<dbReference type="Proteomes" id="UP001229955">
    <property type="component" value="Chromosome"/>
</dbReference>
<sequence>MSADTLVVALIVLGAVAFLLRRVLRTRKSGHGGAGCDNCGH</sequence>